<dbReference type="SUPFAM" id="SSF49303">
    <property type="entry name" value="beta-Galactosidase/glucuronidase domain"/>
    <property type="match status" value="1"/>
</dbReference>
<feature type="domain" description="Beta galactosidase small chain/" evidence="6">
    <location>
        <begin position="338"/>
        <end position="539"/>
    </location>
</feature>
<evidence type="ECO:0000259" key="6">
    <source>
        <dbReference type="SMART" id="SM01038"/>
    </source>
</evidence>
<keyword evidence="3 7" id="KW-0378">Hydrolase</keyword>
<dbReference type="EC" id="3.2.1.23" evidence="2"/>
<dbReference type="PROSITE" id="PS00608">
    <property type="entry name" value="GLYCOSYL_HYDROL_F2_2"/>
    <property type="match status" value="1"/>
</dbReference>
<dbReference type="InterPro" id="IPR017853">
    <property type="entry name" value="GH"/>
</dbReference>
<dbReference type="Pfam" id="PF16353">
    <property type="entry name" value="LacZ_4"/>
    <property type="match status" value="1"/>
</dbReference>
<keyword evidence="8" id="KW-1185">Reference proteome</keyword>
<dbReference type="InterPro" id="IPR004199">
    <property type="entry name" value="B-gal_small/dom_5"/>
</dbReference>
<dbReference type="InterPro" id="IPR013783">
    <property type="entry name" value="Ig-like_fold"/>
</dbReference>
<dbReference type="SUPFAM" id="SSF74650">
    <property type="entry name" value="Galactose mutarotase-like"/>
    <property type="match status" value="1"/>
</dbReference>
<dbReference type="RefSeq" id="WP_316027113.1">
    <property type="nucleotide sequence ID" value="NZ_JAWDIO010000002.1"/>
</dbReference>
<evidence type="ECO:0000313" key="7">
    <source>
        <dbReference type="EMBL" id="MDU0355579.1"/>
    </source>
</evidence>
<dbReference type="PANTHER" id="PTHR46323:SF2">
    <property type="entry name" value="BETA-GALACTOSIDASE"/>
    <property type="match status" value="1"/>
</dbReference>
<dbReference type="EMBL" id="JAWDIO010000002">
    <property type="protein sequence ID" value="MDU0355579.1"/>
    <property type="molecule type" value="Genomic_DNA"/>
</dbReference>
<dbReference type="InterPro" id="IPR023232">
    <property type="entry name" value="Glyco_hydro_2_AS"/>
</dbReference>
<dbReference type="SUPFAM" id="SSF51445">
    <property type="entry name" value="(Trans)glycosidases"/>
    <property type="match status" value="1"/>
</dbReference>
<evidence type="ECO:0000256" key="2">
    <source>
        <dbReference type="ARBA" id="ARBA00012756"/>
    </source>
</evidence>
<dbReference type="InterPro" id="IPR032312">
    <property type="entry name" value="LacZ_4"/>
</dbReference>
<dbReference type="Proteomes" id="UP001247805">
    <property type="component" value="Unassembled WGS sequence"/>
</dbReference>
<dbReference type="SMART" id="SM01038">
    <property type="entry name" value="Bgal_small_N"/>
    <property type="match status" value="1"/>
</dbReference>
<evidence type="ECO:0000256" key="4">
    <source>
        <dbReference type="ARBA" id="ARBA00023295"/>
    </source>
</evidence>
<dbReference type="PRINTS" id="PR00132">
    <property type="entry name" value="GLHYDRLASE2"/>
</dbReference>
<evidence type="ECO:0000256" key="5">
    <source>
        <dbReference type="ARBA" id="ARBA00032230"/>
    </source>
</evidence>
<sequence>MSERIIRMFERDKNHSSIISWSFGNEAGTGPNFAGMSSWLKDADPTRIIHYEGAQGTPEHPEYQRVINRWNHVAEPEKLTAELANPTDLPWVDMISRMYPSIEQLKDLSDSPYIKRPILMVEYAHAMGNSFGNVSEYWDLIWQRDNLVGGFVWDWKDQGIEQKTKQNENVLVYGGWFGDSPNDGNFCINGVVDSYGDAKPALWEAKYVFQPIKVTEVDLSKGKVLLKNRFFFDDLKHYQLRWTLSEDGEQIQQGEVTNFALAAQESKELTIPFVNPTIKLGAKYWLKLTLHSLQNNQWSEAGFEIAKQQFQLPFHKAKPIENTSDIALEITDNESILLVKSDVAQLRFDKNSGYLQAYSYKDIPIFVQALEPNFWRPQTDNDKAGWNTHKKMAIWKDLPANLELDDFTVDSTKHNQVMVSAKYSYQELVHLTLSYFILGDGKVNVSMDLNISEQVPELVKVGMTAKVAKQLTNMSFYGRGPFENYSDRSKAADVDVYQGTVLDFVHSYVKPQENGNHTDVEWLTLTNKTGLTMAVRGHNP</sequence>
<dbReference type="Gene3D" id="2.60.40.10">
    <property type="entry name" value="Immunoglobulins"/>
    <property type="match status" value="1"/>
</dbReference>
<gene>
    <name evidence="7" type="ORF">RS130_18245</name>
</gene>
<evidence type="ECO:0000256" key="3">
    <source>
        <dbReference type="ARBA" id="ARBA00022801"/>
    </source>
</evidence>
<comment type="caution">
    <text evidence="7">The sequence shown here is derived from an EMBL/GenBank/DDBJ whole genome shotgun (WGS) entry which is preliminary data.</text>
</comment>
<comment type="catalytic activity">
    <reaction evidence="1">
        <text>Hydrolysis of terminal non-reducing beta-D-galactose residues in beta-D-galactosides.</text>
        <dbReference type="EC" id="3.2.1.23"/>
    </reaction>
</comment>
<dbReference type="GO" id="GO:0016787">
    <property type="term" value="F:hydrolase activity"/>
    <property type="evidence" value="ECO:0007669"/>
    <property type="project" value="UniProtKB-KW"/>
</dbReference>
<dbReference type="PANTHER" id="PTHR46323">
    <property type="entry name" value="BETA-GALACTOSIDASE"/>
    <property type="match status" value="1"/>
</dbReference>
<dbReference type="Pfam" id="PF02929">
    <property type="entry name" value="Bgal_small_N"/>
    <property type="match status" value="1"/>
</dbReference>
<dbReference type="InterPro" id="IPR006101">
    <property type="entry name" value="Glyco_hydro_2"/>
</dbReference>
<dbReference type="Pfam" id="PF02836">
    <property type="entry name" value="Glyco_hydro_2_C"/>
    <property type="match status" value="1"/>
</dbReference>
<evidence type="ECO:0000256" key="1">
    <source>
        <dbReference type="ARBA" id="ARBA00001412"/>
    </source>
</evidence>
<name>A0ABU3SZY7_9ALTE</name>
<proteinExistence type="predicted"/>
<dbReference type="InterPro" id="IPR036156">
    <property type="entry name" value="Beta-gal/glucu_dom_sf"/>
</dbReference>
<accession>A0ABU3SZY7</accession>
<keyword evidence="4" id="KW-0326">Glycosidase</keyword>
<dbReference type="Gene3D" id="2.70.98.10">
    <property type="match status" value="1"/>
</dbReference>
<protein>
    <recommendedName>
        <fullName evidence="2">beta-galactosidase</fullName>
        <ecNumber evidence="2">3.2.1.23</ecNumber>
    </recommendedName>
    <alternativeName>
        <fullName evidence="5">Lactase</fullName>
    </alternativeName>
</protein>
<reference evidence="7 8" key="1">
    <citation type="submission" date="2023-10" db="EMBL/GenBank/DDBJ databases">
        <title>Glaciecola aquimarina strain GGW-M5 nov., isolated from a coastal seawater.</title>
        <authorList>
            <person name="Bayburt H."/>
            <person name="Kim J.M."/>
            <person name="Choi B.J."/>
            <person name="Jeon C.O."/>
        </authorList>
    </citation>
    <scope>NUCLEOTIDE SEQUENCE [LARGE SCALE GENOMIC DNA]</scope>
    <source>
        <strain evidence="7 8">KCTC 32108</strain>
    </source>
</reference>
<evidence type="ECO:0000313" key="8">
    <source>
        <dbReference type="Proteomes" id="UP001247805"/>
    </source>
</evidence>
<organism evidence="7 8">
    <name type="scientific">Paraglaciecola aquimarina</name>
    <dbReference type="NCBI Taxonomy" id="1235557"/>
    <lineage>
        <taxon>Bacteria</taxon>
        <taxon>Pseudomonadati</taxon>
        <taxon>Pseudomonadota</taxon>
        <taxon>Gammaproteobacteria</taxon>
        <taxon>Alteromonadales</taxon>
        <taxon>Alteromonadaceae</taxon>
        <taxon>Paraglaciecola</taxon>
    </lineage>
</organism>
<dbReference type="InterPro" id="IPR014718">
    <property type="entry name" value="GH-type_carb-bd"/>
</dbReference>
<dbReference type="InterPro" id="IPR011013">
    <property type="entry name" value="Gal_mutarotase_sf_dom"/>
</dbReference>
<dbReference type="Gene3D" id="3.20.20.80">
    <property type="entry name" value="Glycosidases"/>
    <property type="match status" value="1"/>
</dbReference>
<dbReference type="InterPro" id="IPR050347">
    <property type="entry name" value="Bact_Beta-galactosidase"/>
</dbReference>
<dbReference type="InterPro" id="IPR006103">
    <property type="entry name" value="Glyco_hydro_2_cat"/>
</dbReference>